<name>A0A1V6CDG7_UNCT6</name>
<comment type="caution">
    <text evidence="2">The sequence shown here is derived from an EMBL/GenBank/DDBJ whole genome shotgun (WGS) entry which is preliminary data.</text>
</comment>
<evidence type="ECO:0000313" key="2">
    <source>
        <dbReference type="EMBL" id="OQB74920.1"/>
    </source>
</evidence>
<evidence type="ECO:0000256" key="1">
    <source>
        <dbReference type="SAM" id="Phobius"/>
    </source>
</evidence>
<dbReference type="EMBL" id="MWDQ01000026">
    <property type="protein sequence ID" value="OQB74920.1"/>
    <property type="molecule type" value="Genomic_DNA"/>
</dbReference>
<proteinExistence type="predicted"/>
<keyword evidence="1" id="KW-1133">Transmembrane helix</keyword>
<sequence length="220" mass="23953">MDNWLLAPTKDLVSHLWIIISKLIFALIVFIVGWIIAKVFKILASKLLRMLKVDKLVEDSGFREILLRGQITKEPSELLASVIYWLLVIVVVFLAINIAGVPIPPNVIENLLSFIPKIIIGLILFIASLLVGNVVEGVVNTAAGNAGVQKPYVLGKSTKVLIIIFGIVLALEEIGIAANFVTSVFSILLGCGALAFTLAFGLGAKDIVKEWLEQILTKKQ</sequence>
<organism evidence="2">
    <name type="scientific">candidate division TA06 bacterium ADurb.Bin131</name>
    <dbReference type="NCBI Taxonomy" id="1852827"/>
    <lineage>
        <taxon>Bacteria</taxon>
        <taxon>Bacteria division TA06</taxon>
    </lineage>
</organism>
<feature type="transmembrane region" description="Helical" evidence="1">
    <location>
        <begin position="16"/>
        <end position="40"/>
    </location>
</feature>
<feature type="transmembrane region" description="Helical" evidence="1">
    <location>
        <begin position="160"/>
        <end position="178"/>
    </location>
</feature>
<keyword evidence="1" id="KW-0812">Transmembrane</keyword>
<dbReference type="Pfam" id="PF05552">
    <property type="entry name" value="MS_channel_1st_1"/>
    <property type="match status" value="1"/>
</dbReference>
<accession>A0A1V6CDG7</accession>
<feature type="transmembrane region" description="Helical" evidence="1">
    <location>
        <begin position="118"/>
        <end position="139"/>
    </location>
</feature>
<feature type="transmembrane region" description="Helical" evidence="1">
    <location>
        <begin position="78"/>
        <end position="98"/>
    </location>
</feature>
<protein>
    <submittedName>
        <fullName evidence="2">Uncharacterized protein</fullName>
    </submittedName>
</protein>
<gene>
    <name evidence="2" type="ORF">BWX89_00278</name>
</gene>
<dbReference type="Proteomes" id="UP000485562">
    <property type="component" value="Unassembled WGS sequence"/>
</dbReference>
<dbReference type="AlphaFoldDB" id="A0A1V6CDG7"/>
<dbReference type="Gene3D" id="1.10.287.1260">
    <property type="match status" value="2"/>
</dbReference>
<dbReference type="InterPro" id="IPR008910">
    <property type="entry name" value="MSC_TM_helix"/>
</dbReference>
<keyword evidence="1" id="KW-0472">Membrane</keyword>
<feature type="transmembrane region" description="Helical" evidence="1">
    <location>
        <begin position="184"/>
        <end position="204"/>
    </location>
</feature>
<reference evidence="2" key="1">
    <citation type="submission" date="2017-02" db="EMBL/GenBank/DDBJ databases">
        <title>Delving into the versatile metabolic prowess of the omnipresent phylum Bacteroidetes.</title>
        <authorList>
            <person name="Nobu M.K."/>
            <person name="Mei R."/>
            <person name="Narihiro T."/>
            <person name="Kuroda K."/>
            <person name="Liu W.-T."/>
        </authorList>
    </citation>
    <scope>NUCLEOTIDE SEQUENCE</scope>
    <source>
        <strain evidence="2">ADurb.Bin131</strain>
    </source>
</reference>